<dbReference type="EMBL" id="PXYK01000009">
    <property type="protein sequence ID" value="PSJ60494.1"/>
    <property type="molecule type" value="Genomic_DNA"/>
</dbReference>
<keyword evidence="5" id="KW-1185">Reference proteome</keyword>
<dbReference type="OrthoDB" id="70491at2"/>
<evidence type="ECO:0000256" key="2">
    <source>
        <dbReference type="PROSITE-ProRule" id="PRU00335"/>
    </source>
</evidence>
<accession>A0A2P7SDB9</accession>
<dbReference type="GO" id="GO:0000976">
    <property type="term" value="F:transcription cis-regulatory region binding"/>
    <property type="evidence" value="ECO:0007669"/>
    <property type="project" value="TreeGrafter"/>
</dbReference>
<dbReference type="Pfam" id="PF00440">
    <property type="entry name" value="TetR_N"/>
    <property type="match status" value="1"/>
</dbReference>
<gene>
    <name evidence="4" type="ORF">C7I84_10965</name>
</gene>
<dbReference type="InterPro" id="IPR009057">
    <property type="entry name" value="Homeodomain-like_sf"/>
</dbReference>
<dbReference type="RefSeq" id="WP_106772219.1">
    <property type="nucleotide sequence ID" value="NZ_PXYK01000009.1"/>
</dbReference>
<organism evidence="4 5">
    <name type="scientific">Kumtagia ephedrae</name>
    <dbReference type="NCBI Taxonomy" id="2116701"/>
    <lineage>
        <taxon>Bacteria</taxon>
        <taxon>Pseudomonadati</taxon>
        <taxon>Pseudomonadota</taxon>
        <taxon>Alphaproteobacteria</taxon>
        <taxon>Hyphomicrobiales</taxon>
        <taxon>Phyllobacteriaceae</taxon>
        <taxon>Kumtagia</taxon>
    </lineage>
</organism>
<dbReference type="PANTHER" id="PTHR30055:SF223">
    <property type="entry name" value="HTH-TYPE TRANSCRIPTIONAL REGULATOR UIDR"/>
    <property type="match status" value="1"/>
</dbReference>
<evidence type="ECO:0000256" key="1">
    <source>
        <dbReference type="ARBA" id="ARBA00023125"/>
    </source>
</evidence>
<name>A0A2P7SDB9_9HYPH</name>
<protein>
    <submittedName>
        <fullName evidence="4">TetR family transcriptional regulator</fullName>
    </submittedName>
</protein>
<proteinExistence type="predicted"/>
<dbReference type="Proteomes" id="UP000241229">
    <property type="component" value="Unassembled WGS sequence"/>
</dbReference>
<feature type="DNA-binding region" description="H-T-H motif" evidence="2">
    <location>
        <begin position="35"/>
        <end position="54"/>
    </location>
</feature>
<dbReference type="PANTHER" id="PTHR30055">
    <property type="entry name" value="HTH-TYPE TRANSCRIPTIONAL REGULATOR RUTR"/>
    <property type="match status" value="1"/>
</dbReference>
<comment type="caution">
    <text evidence="4">The sequence shown here is derived from an EMBL/GenBank/DDBJ whole genome shotgun (WGS) entry which is preliminary data.</text>
</comment>
<dbReference type="PROSITE" id="PS50977">
    <property type="entry name" value="HTH_TETR_2"/>
    <property type="match status" value="1"/>
</dbReference>
<dbReference type="SUPFAM" id="SSF46689">
    <property type="entry name" value="Homeodomain-like"/>
    <property type="match status" value="1"/>
</dbReference>
<reference evidence="4 5" key="1">
    <citation type="submission" date="2018-03" db="EMBL/GenBank/DDBJ databases">
        <title>The draft genome of Mesorhizobium sp. 6GN-30.</title>
        <authorList>
            <person name="Liu L."/>
            <person name="Li L."/>
            <person name="Wang T."/>
            <person name="Zhang X."/>
            <person name="Liang L."/>
        </authorList>
    </citation>
    <scope>NUCLEOTIDE SEQUENCE [LARGE SCALE GENOMIC DNA]</scope>
    <source>
        <strain evidence="4 5">6GN30</strain>
    </source>
</reference>
<dbReference type="AlphaFoldDB" id="A0A2P7SDB9"/>
<dbReference type="Gene3D" id="1.10.357.10">
    <property type="entry name" value="Tetracycline Repressor, domain 2"/>
    <property type="match status" value="1"/>
</dbReference>
<feature type="domain" description="HTH tetR-type" evidence="3">
    <location>
        <begin position="12"/>
        <end position="72"/>
    </location>
</feature>
<dbReference type="InterPro" id="IPR001647">
    <property type="entry name" value="HTH_TetR"/>
</dbReference>
<sequence length="199" mass="21107">MTGTAAKKLPRAERREQLLETAQAIMGETGTDALTLGYLAERAGVSKPIAYEHFGTRAGLLIAICSAYDKRQMQAQREALAAGGETLEDVASIFASSYVSCVLDMGPAMGAAFAALSATEETADFRQSLRRGYVERYREGFSRFVELPPNDTAVLLGCLGAAEALAQDAAAGRVSRDEAVEALAGMFTATLKRYPAKAG</sequence>
<keyword evidence="1 2" id="KW-0238">DNA-binding</keyword>
<evidence type="ECO:0000259" key="3">
    <source>
        <dbReference type="PROSITE" id="PS50977"/>
    </source>
</evidence>
<dbReference type="GO" id="GO:0003700">
    <property type="term" value="F:DNA-binding transcription factor activity"/>
    <property type="evidence" value="ECO:0007669"/>
    <property type="project" value="TreeGrafter"/>
</dbReference>
<evidence type="ECO:0000313" key="4">
    <source>
        <dbReference type="EMBL" id="PSJ60494.1"/>
    </source>
</evidence>
<evidence type="ECO:0000313" key="5">
    <source>
        <dbReference type="Proteomes" id="UP000241229"/>
    </source>
</evidence>
<dbReference type="PRINTS" id="PR00455">
    <property type="entry name" value="HTHTETR"/>
</dbReference>
<dbReference type="InterPro" id="IPR050109">
    <property type="entry name" value="HTH-type_TetR-like_transc_reg"/>
</dbReference>